<dbReference type="EMBL" id="VLJS01000001">
    <property type="protein sequence ID" value="TWH17778.1"/>
    <property type="molecule type" value="Genomic_DNA"/>
</dbReference>
<comment type="caution">
    <text evidence="2">The sequence shown here is derived from an EMBL/GenBank/DDBJ whole genome shotgun (WGS) entry which is preliminary data.</text>
</comment>
<sequence length="38" mass="4041">MDWYYATAGGQGHGPVPAARLRELAATGEIGPATLVWR</sequence>
<gene>
    <name evidence="2" type="ORF">L613_000100000010</name>
</gene>
<feature type="domain" description="GYF" evidence="1">
    <location>
        <begin position="3"/>
        <end position="38"/>
    </location>
</feature>
<dbReference type="InterPro" id="IPR025640">
    <property type="entry name" value="GYF_2"/>
</dbReference>
<evidence type="ECO:0000313" key="2">
    <source>
        <dbReference type="EMBL" id="TWH17778.1"/>
    </source>
</evidence>
<proteinExistence type="predicted"/>
<dbReference type="RefSeq" id="WP_147208002.1">
    <property type="nucleotide sequence ID" value="NZ_VLJS01000001.1"/>
</dbReference>
<keyword evidence="3" id="KW-1185">Reference proteome</keyword>
<dbReference type="AlphaFoldDB" id="A0A562E852"/>
<reference evidence="2 3" key="1">
    <citation type="submission" date="2019-07" db="EMBL/GenBank/DDBJ databases">
        <title>Genome sequencing of lignin-degrading bacterial isolates.</title>
        <authorList>
            <person name="Gladden J."/>
        </authorList>
    </citation>
    <scope>NUCLEOTIDE SEQUENCE [LARGE SCALE GENOMIC DNA]</scope>
    <source>
        <strain evidence="2 3">J19</strain>
    </source>
</reference>
<evidence type="ECO:0000313" key="3">
    <source>
        <dbReference type="Proteomes" id="UP000321583"/>
    </source>
</evidence>
<feature type="non-terminal residue" evidence="2">
    <location>
        <position position="38"/>
    </location>
</feature>
<dbReference type="Pfam" id="PF14237">
    <property type="entry name" value="GYF_2"/>
    <property type="match status" value="1"/>
</dbReference>
<protein>
    <submittedName>
        <fullName evidence="2">Uncharacterized protein DUF4339</fullName>
    </submittedName>
</protein>
<dbReference type="Proteomes" id="UP000321583">
    <property type="component" value="Unassembled WGS sequence"/>
</dbReference>
<name>A0A562E852_9GAMM</name>
<evidence type="ECO:0000259" key="1">
    <source>
        <dbReference type="Pfam" id="PF14237"/>
    </source>
</evidence>
<organism evidence="2 3">
    <name type="scientific">Pseudoxanthomonas taiwanensis J19</name>
    <dbReference type="NCBI Taxonomy" id="935569"/>
    <lineage>
        <taxon>Bacteria</taxon>
        <taxon>Pseudomonadati</taxon>
        <taxon>Pseudomonadota</taxon>
        <taxon>Gammaproteobacteria</taxon>
        <taxon>Lysobacterales</taxon>
        <taxon>Lysobacteraceae</taxon>
        <taxon>Pseudoxanthomonas</taxon>
    </lineage>
</organism>
<accession>A0A562E852</accession>